<dbReference type="InterPro" id="IPR011009">
    <property type="entry name" value="Kinase-like_dom_sf"/>
</dbReference>
<dbReference type="SUPFAM" id="SSF56112">
    <property type="entry name" value="Protein kinase-like (PK-like)"/>
    <property type="match status" value="1"/>
</dbReference>
<organism evidence="2 3">
    <name type="scientific">Tritonibacter horizontis</name>
    <dbReference type="NCBI Taxonomy" id="1768241"/>
    <lineage>
        <taxon>Bacteria</taxon>
        <taxon>Pseudomonadati</taxon>
        <taxon>Pseudomonadota</taxon>
        <taxon>Alphaproteobacteria</taxon>
        <taxon>Rhodobacterales</taxon>
        <taxon>Paracoccaceae</taxon>
        <taxon>Tritonibacter</taxon>
    </lineage>
</organism>
<keyword evidence="2" id="KW-0808">Transferase</keyword>
<dbReference type="EMBL" id="LPUY01000008">
    <property type="protein sequence ID" value="KUP94797.1"/>
    <property type="molecule type" value="Genomic_DNA"/>
</dbReference>
<feature type="domain" description="Aminoglycoside phosphotransferase" evidence="1">
    <location>
        <begin position="23"/>
        <end position="250"/>
    </location>
</feature>
<dbReference type="Gene3D" id="3.90.1200.10">
    <property type="match status" value="1"/>
</dbReference>
<keyword evidence="3" id="KW-1185">Reference proteome</keyword>
<evidence type="ECO:0000313" key="3">
    <source>
        <dbReference type="Proteomes" id="UP000068382"/>
    </source>
</evidence>
<proteinExistence type="predicted"/>
<dbReference type="Pfam" id="PF01636">
    <property type="entry name" value="APH"/>
    <property type="match status" value="1"/>
</dbReference>
<gene>
    <name evidence="2" type="ORF">TRIHO_01310</name>
</gene>
<protein>
    <submittedName>
        <fullName evidence="2">Phosphotransferase enzyme family protein</fullName>
    </submittedName>
</protein>
<dbReference type="GO" id="GO:0016740">
    <property type="term" value="F:transferase activity"/>
    <property type="evidence" value="ECO:0007669"/>
    <property type="project" value="UniProtKB-KW"/>
</dbReference>
<evidence type="ECO:0000313" key="2">
    <source>
        <dbReference type="EMBL" id="KUP94797.1"/>
    </source>
</evidence>
<comment type="caution">
    <text evidence="2">The sequence shown here is derived from an EMBL/GenBank/DDBJ whole genome shotgun (WGS) entry which is preliminary data.</text>
</comment>
<reference evidence="2 3" key="1">
    <citation type="submission" date="2015-12" db="EMBL/GenBank/DDBJ databases">
        <title>Genome sequence of the marine Rhodobacteraceae strain O3.65, Candidatus Tritonibacter horizontis.</title>
        <authorList>
            <person name="Poehlein A."/>
            <person name="Giebel H.A."/>
            <person name="Voget S."/>
            <person name="Brinkhoff T."/>
        </authorList>
    </citation>
    <scope>NUCLEOTIDE SEQUENCE [LARGE SCALE GENOMIC DNA]</scope>
    <source>
        <strain evidence="2 3">O3.65</strain>
    </source>
</reference>
<dbReference type="RefSeq" id="WP_068239254.1">
    <property type="nucleotide sequence ID" value="NZ_LPUY01000008.1"/>
</dbReference>
<accession>A0A132C464</accession>
<dbReference type="OrthoDB" id="9809275at2"/>
<evidence type="ECO:0000259" key="1">
    <source>
        <dbReference type="Pfam" id="PF01636"/>
    </source>
</evidence>
<dbReference type="PATRIC" id="fig|1768241.3.peg.132"/>
<dbReference type="AlphaFoldDB" id="A0A132C464"/>
<dbReference type="Gene3D" id="3.30.200.20">
    <property type="entry name" value="Phosphorylase Kinase, domain 1"/>
    <property type="match status" value="1"/>
</dbReference>
<sequence length="332" mass="36883">MTSRAAEIAHFLDANGLRTWESQPLAGDASVRRYHRLTSSAGETRILMDWPPDTGGDIGPFVSLANYLLDIGVSAPGHIAQDPERGLLLIEDLGDAVFARVMETDPQLEQTLYAAATDLLIHLHRRRPPDLPVLTPEILSEMTSLVFSEYRNAISGDPADDHFSQFTSRFTDLLTDCLSGDMVFVHRDFHAENLLWLPMRQGVARVGVIDFQDAKVGHRAYDLVSLLQDARRDVPTTIEADVIAHYIAATGVDADRFHKAYAVIGVQRNLRILGVFARLSRDFGKSQYIDLIPRVWAHVERGLSHPALSPVAKDLLQILPAPTAVALERLRK</sequence>
<dbReference type="InterPro" id="IPR002575">
    <property type="entry name" value="Aminoglycoside_PTrfase"/>
</dbReference>
<dbReference type="Proteomes" id="UP000068382">
    <property type="component" value="Unassembled WGS sequence"/>
</dbReference>
<name>A0A132C464_9RHOB</name>